<dbReference type="Proteomes" id="UP000837857">
    <property type="component" value="Chromosome 4"/>
</dbReference>
<dbReference type="PROSITE" id="PS50012">
    <property type="entry name" value="RCC1_3"/>
    <property type="match status" value="2"/>
</dbReference>
<evidence type="ECO:0000256" key="1">
    <source>
        <dbReference type="PROSITE-ProRule" id="PRU00235"/>
    </source>
</evidence>
<sequence>MKLWAWGANSHGQLGLELSEQVETPTEVPLPQFCHTIKQISCGGGHSLLLDDEGNGKHGQLGLGKEILFLDRFQKVQNIDEPFLGKIIQIKLPGGIKIKDITLGSEHTICLAEDNTLWAWGWNEHANTGISMEPVISTPTMIPFDYHPDNIINQIYSGGAHNFIVTKNCKDSNDNQ</sequence>
<dbReference type="InterPro" id="IPR000408">
    <property type="entry name" value="Reg_chr_condens"/>
</dbReference>
<accession>A0ABN8IU72</accession>
<dbReference type="PANTHER" id="PTHR45982:SF1">
    <property type="entry name" value="REGULATOR OF CHROMOSOME CONDENSATION"/>
    <property type="match status" value="1"/>
</dbReference>
<protein>
    <recommendedName>
        <fullName evidence="4">Secretion-regulating guanine nucleotide exchange factor</fullName>
    </recommendedName>
</protein>
<keyword evidence="3" id="KW-1185">Reference proteome</keyword>
<feature type="non-terminal residue" evidence="2">
    <location>
        <position position="176"/>
    </location>
</feature>
<evidence type="ECO:0000313" key="2">
    <source>
        <dbReference type="EMBL" id="CAH2067228.1"/>
    </source>
</evidence>
<reference evidence="2" key="1">
    <citation type="submission" date="2022-03" db="EMBL/GenBank/DDBJ databases">
        <authorList>
            <person name="Martin H S."/>
        </authorList>
    </citation>
    <scope>NUCLEOTIDE SEQUENCE</scope>
</reference>
<dbReference type="SUPFAM" id="SSF50985">
    <property type="entry name" value="RCC1/BLIP-II"/>
    <property type="match status" value="1"/>
</dbReference>
<feature type="repeat" description="RCC1" evidence="1">
    <location>
        <begin position="115"/>
        <end position="168"/>
    </location>
</feature>
<dbReference type="InterPro" id="IPR051553">
    <property type="entry name" value="Ran_GTPase-activating"/>
</dbReference>
<organism evidence="2 3">
    <name type="scientific">Iphiclides podalirius</name>
    <name type="common">scarce swallowtail</name>
    <dbReference type="NCBI Taxonomy" id="110791"/>
    <lineage>
        <taxon>Eukaryota</taxon>
        <taxon>Metazoa</taxon>
        <taxon>Ecdysozoa</taxon>
        <taxon>Arthropoda</taxon>
        <taxon>Hexapoda</taxon>
        <taxon>Insecta</taxon>
        <taxon>Pterygota</taxon>
        <taxon>Neoptera</taxon>
        <taxon>Endopterygota</taxon>
        <taxon>Lepidoptera</taxon>
        <taxon>Glossata</taxon>
        <taxon>Ditrysia</taxon>
        <taxon>Papilionoidea</taxon>
        <taxon>Papilionidae</taxon>
        <taxon>Papilioninae</taxon>
        <taxon>Iphiclides</taxon>
    </lineage>
</organism>
<dbReference type="Pfam" id="PF00415">
    <property type="entry name" value="RCC1"/>
    <property type="match status" value="1"/>
</dbReference>
<evidence type="ECO:0000313" key="3">
    <source>
        <dbReference type="Proteomes" id="UP000837857"/>
    </source>
</evidence>
<dbReference type="Gene3D" id="2.130.10.30">
    <property type="entry name" value="Regulator of chromosome condensation 1/beta-lactamase-inhibitor protein II"/>
    <property type="match status" value="1"/>
</dbReference>
<proteinExistence type="predicted"/>
<evidence type="ECO:0008006" key="4">
    <source>
        <dbReference type="Google" id="ProtNLM"/>
    </source>
</evidence>
<dbReference type="InterPro" id="IPR009091">
    <property type="entry name" value="RCC1/BLIP-II"/>
</dbReference>
<feature type="repeat" description="RCC1" evidence="1">
    <location>
        <begin position="1"/>
        <end position="53"/>
    </location>
</feature>
<gene>
    <name evidence="2" type="ORF">IPOD504_LOCUS13785</name>
</gene>
<dbReference type="EMBL" id="OW152816">
    <property type="protein sequence ID" value="CAH2067228.1"/>
    <property type="molecule type" value="Genomic_DNA"/>
</dbReference>
<dbReference type="PANTHER" id="PTHR45982">
    <property type="entry name" value="REGULATOR OF CHROMOSOME CONDENSATION"/>
    <property type="match status" value="1"/>
</dbReference>
<dbReference type="Pfam" id="PF13540">
    <property type="entry name" value="RCC1_2"/>
    <property type="match status" value="1"/>
</dbReference>
<name>A0ABN8IU72_9NEOP</name>